<comment type="caution">
    <text evidence="1">The sequence shown here is derived from an EMBL/GenBank/DDBJ whole genome shotgun (WGS) entry which is preliminary data.</text>
</comment>
<gene>
    <name evidence="1" type="ORF">M9H77_03765</name>
</gene>
<dbReference type="Proteomes" id="UP001060085">
    <property type="component" value="Linkage Group LG01"/>
</dbReference>
<name>A0ACC0CC58_CATRO</name>
<protein>
    <submittedName>
        <fullName evidence="1">Uncharacterized protein</fullName>
    </submittedName>
</protein>
<sequence>MKIKTPFQPGCQFWLPYCVWKRQRIAQYMGSPLYEGIFQWHGRFRLGRVDPLEEGRRLQGICSGRSGAQLEPFVKFLFILSCKVVDCREARRCPTQS</sequence>
<organism evidence="1 2">
    <name type="scientific">Catharanthus roseus</name>
    <name type="common">Madagascar periwinkle</name>
    <name type="synonym">Vinca rosea</name>
    <dbReference type="NCBI Taxonomy" id="4058"/>
    <lineage>
        <taxon>Eukaryota</taxon>
        <taxon>Viridiplantae</taxon>
        <taxon>Streptophyta</taxon>
        <taxon>Embryophyta</taxon>
        <taxon>Tracheophyta</taxon>
        <taxon>Spermatophyta</taxon>
        <taxon>Magnoliopsida</taxon>
        <taxon>eudicotyledons</taxon>
        <taxon>Gunneridae</taxon>
        <taxon>Pentapetalae</taxon>
        <taxon>asterids</taxon>
        <taxon>lamiids</taxon>
        <taxon>Gentianales</taxon>
        <taxon>Apocynaceae</taxon>
        <taxon>Rauvolfioideae</taxon>
        <taxon>Vinceae</taxon>
        <taxon>Catharanthinae</taxon>
        <taxon>Catharanthus</taxon>
    </lineage>
</organism>
<dbReference type="EMBL" id="CM044701">
    <property type="protein sequence ID" value="KAI5682537.1"/>
    <property type="molecule type" value="Genomic_DNA"/>
</dbReference>
<evidence type="ECO:0000313" key="2">
    <source>
        <dbReference type="Proteomes" id="UP001060085"/>
    </source>
</evidence>
<reference evidence="2" key="1">
    <citation type="journal article" date="2023" name="Nat. Plants">
        <title>Single-cell RNA sequencing provides a high-resolution roadmap for understanding the multicellular compartmentation of specialized metabolism.</title>
        <authorList>
            <person name="Sun S."/>
            <person name="Shen X."/>
            <person name="Li Y."/>
            <person name="Li Y."/>
            <person name="Wang S."/>
            <person name="Li R."/>
            <person name="Zhang H."/>
            <person name="Shen G."/>
            <person name="Guo B."/>
            <person name="Wei J."/>
            <person name="Xu J."/>
            <person name="St-Pierre B."/>
            <person name="Chen S."/>
            <person name="Sun C."/>
        </authorList>
    </citation>
    <scope>NUCLEOTIDE SEQUENCE [LARGE SCALE GENOMIC DNA]</scope>
</reference>
<evidence type="ECO:0000313" key="1">
    <source>
        <dbReference type="EMBL" id="KAI5682537.1"/>
    </source>
</evidence>
<keyword evidence="2" id="KW-1185">Reference proteome</keyword>
<accession>A0ACC0CC58</accession>
<proteinExistence type="predicted"/>